<keyword evidence="1" id="KW-0597">Phosphoprotein</keyword>
<dbReference type="EMBL" id="BAZW01000063">
    <property type="protein sequence ID" value="GAO31812.1"/>
    <property type="molecule type" value="Genomic_DNA"/>
</dbReference>
<dbReference type="InterPro" id="IPR037038">
    <property type="entry name" value="HepT-like_sf"/>
</dbReference>
<dbReference type="RefSeq" id="WP_062128165.1">
    <property type="nucleotide sequence ID" value="NZ_BAZW01000063.1"/>
</dbReference>
<evidence type="ECO:0000256" key="2">
    <source>
        <dbReference type="ARBA" id="ARBA00022649"/>
    </source>
</evidence>
<dbReference type="PANTHER" id="PTHR34139:SF1">
    <property type="entry name" value="RNASE MJ1380-RELATED"/>
    <property type="match status" value="1"/>
</dbReference>
<keyword evidence="8" id="KW-1185">Reference proteome</keyword>
<keyword evidence="2" id="KW-1277">Toxin-antitoxin system</keyword>
<dbReference type="Proteomes" id="UP000032900">
    <property type="component" value="Unassembled WGS sequence"/>
</dbReference>
<dbReference type="Gene3D" id="1.20.120.580">
    <property type="entry name" value="bsu32300-like"/>
    <property type="match status" value="1"/>
</dbReference>
<evidence type="ECO:0000256" key="5">
    <source>
        <dbReference type="ARBA" id="ARBA00022801"/>
    </source>
</evidence>
<dbReference type="PANTHER" id="PTHR34139">
    <property type="entry name" value="UPF0331 PROTEIN MJ0127"/>
    <property type="match status" value="1"/>
</dbReference>
<dbReference type="GO" id="GO:0004540">
    <property type="term" value="F:RNA nuclease activity"/>
    <property type="evidence" value="ECO:0007669"/>
    <property type="project" value="InterPro"/>
</dbReference>
<dbReference type="InterPro" id="IPR051813">
    <property type="entry name" value="HepT_RNase_toxin"/>
</dbReference>
<evidence type="ECO:0000256" key="4">
    <source>
        <dbReference type="ARBA" id="ARBA00022741"/>
    </source>
</evidence>
<organism evidence="7 8">
    <name type="scientific">Geofilum rubicundum JCM 15548</name>
    <dbReference type="NCBI Taxonomy" id="1236989"/>
    <lineage>
        <taxon>Bacteria</taxon>
        <taxon>Pseudomonadati</taxon>
        <taxon>Bacteroidota</taxon>
        <taxon>Bacteroidia</taxon>
        <taxon>Marinilabiliales</taxon>
        <taxon>Marinilabiliaceae</taxon>
        <taxon>Geofilum</taxon>
    </lineage>
</organism>
<keyword evidence="3" id="KW-0540">Nuclease</keyword>
<accession>A0A0E9M220</accession>
<dbReference type="InterPro" id="IPR008201">
    <property type="entry name" value="HepT-like"/>
</dbReference>
<dbReference type="AlphaFoldDB" id="A0A0E9M220"/>
<comment type="caution">
    <text evidence="7">The sequence shown here is derived from an EMBL/GenBank/DDBJ whole genome shotgun (WGS) entry which is preliminary data.</text>
</comment>
<dbReference type="GO" id="GO:0110001">
    <property type="term" value="C:toxin-antitoxin complex"/>
    <property type="evidence" value="ECO:0007669"/>
    <property type="project" value="InterPro"/>
</dbReference>
<comment type="similarity">
    <text evidence="6">Belongs to the HepT RNase toxin family.</text>
</comment>
<dbReference type="Pfam" id="PF01934">
    <property type="entry name" value="HepT-like"/>
    <property type="match status" value="1"/>
</dbReference>
<protein>
    <recommendedName>
        <fullName evidence="9">Nucleotidyltransferase</fullName>
    </recommendedName>
</protein>
<keyword evidence="5" id="KW-0378">Hydrolase</keyword>
<reference evidence="7 8" key="1">
    <citation type="journal article" date="2015" name="Microbes Environ.">
        <title>Distribution and evolution of nitrogen fixation genes in the phylum bacteroidetes.</title>
        <authorList>
            <person name="Inoue J."/>
            <person name="Oshima K."/>
            <person name="Suda W."/>
            <person name="Sakamoto M."/>
            <person name="Iino T."/>
            <person name="Noda S."/>
            <person name="Hongoh Y."/>
            <person name="Hattori M."/>
            <person name="Ohkuma M."/>
        </authorList>
    </citation>
    <scope>NUCLEOTIDE SEQUENCE [LARGE SCALE GENOMIC DNA]</scope>
    <source>
        <strain evidence="7">JCM 15548</strain>
    </source>
</reference>
<evidence type="ECO:0008006" key="9">
    <source>
        <dbReference type="Google" id="ProtNLM"/>
    </source>
</evidence>
<sequence length="112" mass="13399">MKREIKKYLYDVKISIESIDEYLGGKRDFFEYQNNKLLRRAIERELEIIGEAMNRALKLDPDIEIQHARQIVDTRNWVIHGYDKVDDVVIWAIISKHLPALKIEIDEFLEKE</sequence>
<evidence type="ECO:0000256" key="6">
    <source>
        <dbReference type="ARBA" id="ARBA00024207"/>
    </source>
</evidence>
<dbReference type="GO" id="GO:0016787">
    <property type="term" value="F:hydrolase activity"/>
    <property type="evidence" value="ECO:0007669"/>
    <property type="project" value="UniProtKB-KW"/>
</dbReference>
<keyword evidence="4" id="KW-0547">Nucleotide-binding</keyword>
<evidence type="ECO:0000313" key="7">
    <source>
        <dbReference type="EMBL" id="GAO31812.1"/>
    </source>
</evidence>
<dbReference type="GO" id="GO:0000166">
    <property type="term" value="F:nucleotide binding"/>
    <property type="evidence" value="ECO:0007669"/>
    <property type="project" value="UniProtKB-KW"/>
</dbReference>
<evidence type="ECO:0000256" key="1">
    <source>
        <dbReference type="ARBA" id="ARBA00022553"/>
    </source>
</evidence>
<dbReference type="STRING" id="1236989.JCM15548_14211"/>
<proteinExistence type="inferred from homology"/>
<evidence type="ECO:0000313" key="8">
    <source>
        <dbReference type="Proteomes" id="UP000032900"/>
    </source>
</evidence>
<gene>
    <name evidence="7" type="ORF">JCM15548_14211</name>
</gene>
<evidence type="ECO:0000256" key="3">
    <source>
        <dbReference type="ARBA" id="ARBA00022722"/>
    </source>
</evidence>
<dbReference type="OrthoDB" id="955324at2"/>
<name>A0A0E9M220_9BACT</name>